<evidence type="ECO:0000313" key="2">
    <source>
        <dbReference type="EMBL" id="CRZ00913.1"/>
    </source>
</evidence>
<sequence length="360" mass="40421">MSSIPIYRNSSETQLAIVRMEPGISVSMKGTTVAGASVDSMARRSNGKKVKNFILNDRKHKRVYRAQPENVQTRSKYVVFQQKGRAIFYTEVELFKANLETKSADPSAVEEAEKAEQLRHDSAMARMQRSRSRISNFLMKNDKTDDDQAPAVRVPRQKTVRQAQHEFGLGDEDRDLDFEDEFDDDDEVKITVDTTNDTQNPDQADQDEDLTAAGKKIAQILSKSEDLDEFSGSEEDEMLASDSDEDVADDNPSPTEVPSSRKRTAEAAVEISVAKRVCSSVSSVPPSAKPVDAFVTEEDVREQFRTHGRLTVKSLARIMEDTWKYKGASARKELFAIVQRICTYQADPNRPGVKYLVLKP</sequence>
<organism evidence="2">
    <name type="scientific">Spongospora subterranea</name>
    <dbReference type="NCBI Taxonomy" id="70186"/>
    <lineage>
        <taxon>Eukaryota</taxon>
        <taxon>Sar</taxon>
        <taxon>Rhizaria</taxon>
        <taxon>Endomyxa</taxon>
        <taxon>Phytomyxea</taxon>
        <taxon>Plasmodiophorida</taxon>
        <taxon>Plasmodiophoridae</taxon>
        <taxon>Spongospora</taxon>
    </lineage>
</organism>
<accession>A0A0H5QFT2</accession>
<feature type="region of interest" description="Disordered" evidence="1">
    <location>
        <begin position="139"/>
        <end position="207"/>
    </location>
</feature>
<dbReference type="EMBL" id="HACM01000471">
    <property type="protein sequence ID" value="CRZ00913.1"/>
    <property type="molecule type" value="Transcribed_RNA"/>
</dbReference>
<protein>
    <recommendedName>
        <fullName evidence="3">Transcription initiation factor IIF subunit alpha</fullName>
    </recommendedName>
</protein>
<proteinExistence type="predicted"/>
<feature type="compositionally biased region" description="Polar residues" evidence="1">
    <location>
        <begin position="192"/>
        <end position="203"/>
    </location>
</feature>
<feature type="compositionally biased region" description="Acidic residues" evidence="1">
    <location>
        <begin position="226"/>
        <end position="249"/>
    </location>
</feature>
<dbReference type="AlphaFoldDB" id="A0A0H5QFT2"/>
<feature type="compositionally biased region" description="Acidic residues" evidence="1">
    <location>
        <begin position="169"/>
        <end position="187"/>
    </location>
</feature>
<reference evidence="2" key="1">
    <citation type="submission" date="2015-04" db="EMBL/GenBank/DDBJ databases">
        <title>The genome sequence of the plant pathogenic Rhizarian Plasmodiophora brassicae reveals insights in its biotrophic life cycle and the origin of chitin synthesis.</title>
        <authorList>
            <person name="Schwelm A."/>
            <person name="Fogelqvist J."/>
            <person name="Knaust A."/>
            <person name="Julke S."/>
            <person name="Lilja T."/>
            <person name="Dhandapani V."/>
            <person name="Bonilla-Rosso G."/>
            <person name="Karlsson M."/>
            <person name="Shevchenko A."/>
            <person name="Choi S.R."/>
            <person name="Kim H.G."/>
            <person name="Park J.Y."/>
            <person name="Lim Y.P."/>
            <person name="Ludwig-Muller J."/>
            <person name="Dixelius C."/>
        </authorList>
    </citation>
    <scope>NUCLEOTIDE SEQUENCE</scope>
    <source>
        <tissue evidence="2">Potato root galls</tissue>
    </source>
</reference>
<evidence type="ECO:0008006" key="3">
    <source>
        <dbReference type="Google" id="ProtNLM"/>
    </source>
</evidence>
<name>A0A0H5QFT2_9EUKA</name>
<feature type="region of interest" description="Disordered" evidence="1">
    <location>
        <begin position="223"/>
        <end position="264"/>
    </location>
</feature>
<evidence type="ECO:0000256" key="1">
    <source>
        <dbReference type="SAM" id="MobiDB-lite"/>
    </source>
</evidence>